<reference evidence="5 6" key="1">
    <citation type="submission" date="2018-09" db="EMBL/GenBank/DDBJ databases">
        <title>Genomic investigation of the strawberry pathogen Phytophthora fragariae indicates pathogenicity is determined by transcriptional variation in three key races.</title>
        <authorList>
            <person name="Adams T.M."/>
            <person name="Armitage A.D."/>
            <person name="Sobczyk M.K."/>
            <person name="Bates H.J."/>
            <person name="Dunwell J.M."/>
            <person name="Nellist C.F."/>
            <person name="Harrison R.J."/>
        </authorList>
    </citation>
    <scope>NUCLEOTIDE SEQUENCE [LARGE SCALE GENOMIC DNA]</scope>
    <source>
        <strain evidence="1 5">SCRP249</strain>
        <strain evidence="3 6">SCRP324</strain>
    </source>
</reference>
<dbReference type="AlphaFoldDB" id="A0A6A3NB78"/>
<dbReference type="OrthoDB" id="122463at2759"/>
<dbReference type="Proteomes" id="UP000429607">
    <property type="component" value="Unassembled WGS sequence"/>
</dbReference>
<evidence type="ECO:0000313" key="3">
    <source>
        <dbReference type="EMBL" id="KAE9042690.1"/>
    </source>
</evidence>
<proteinExistence type="predicted"/>
<dbReference type="EMBL" id="QXFV01001839">
    <property type="protein sequence ID" value="KAE8997379.1"/>
    <property type="molecule type" value="Genomic_DNA"/>
</dbReference>
<evidence type="ECO:0000313" key="6">
    <source>
        <dbReference type="Proteomes" id="UP000435112"/>
    </source>
</evidence>
<dbReference type="EMBL" id="QXFU01000141">
    <property type="protein sequence ID" value="KAE9042690.1"/>
    <property type="molecule type" value="Genomic_DNA"/>
</dbReference>
<dbReference type="Proteomes" id="UP000435112">
    <property type="component" value="Unassembled WGS sequence"/>
</dbReference>
<sequence length="174" mass="19751">MCWPSCHTHEDALAAIQVQPAYFRRISQLLANIQEQLFRAHAAYRTICGESLLDNEAPDFLDRIRRRNDVESTDAAAFFEHTFSEKPRQDAALQSALSDLFLMVFAPSVYIDAIKIQAVTPDRLPPKRTQHAPFLLWSDLTLMCVARSDVCNLFVQDQHTPSLVVEALRPKPSL</sequence>
<name>A0A6A3NB78_9STRA</name>
<evidence type="ECO:0000313" key="4">
    <source>
        <dbReference type="EMBL" id="KAE9042692.1"/>
    </source>
</evidence>
<evidence type="ECO:0000313" key="1">
    <source>
        <dbReference type="EMBL" id="KAE8997379.1"/>
    </source>
</evidence>
<gene>
    <name evidence="1" type="ORF">PR001_g19596</name>
    <name evidence="2" type="ORF">PR001_g19598</name>
    <name evidence="4" type="ORF">PR002_g3767</name>
    <name evidence="3" type="ORF">PR002_g3769</name>
</gene>
<evidence type="ECO:0000313" key="2">
    <source>
        <dbReference type="EMBL" id="KAE8997381.1"/>
    </source>
</evidence>
<accession>A0A6A3NB78</accession>
<dbReference type="EMBL" id="QXFU01000141">
    <property type="protein sequence ID" value="KAE9042692.1"/>
    <property type="molecule type" value="Genomic_DNA"/>
</dbReference>
<protein>
    <submittedName>
        <fullName evidence="3">Uncharacterized protein</fullName>
    </submittedName>
</protein>
<evidence type="ECO:0000313" key="5">
    <source>
        <dbReference type="Proteomes" id="UP000429607"/>
    </source>
</evidence>
<comment type="caution">
    <text evidence="3">The sequence shown here is derived from an EMBL/GenBank/DDBJ whole genome shotgun (WGS) entry which is preliminary data.</text>
</comment>
<organism evidence="3 6">
    <name type="scientific">Phytophthora rubi</name>
    <dbReference type="NCBI Taxonomy" id="129364"/>
    <lineage>
        <taxon>Eukaryota</taxon>
        <taxon>Sar</taxon>
        <taxon>Stramenopiles</taxon>
        <taxon>Oomycota</taxon>
        <taxon>Peronosporomycetes</taxon>
        <taxon>Peronosporales</taxon>
        <taxon>Peronosporaceae</taxon>
        <taxon>Phytophthora</taxon>
    </lineage>
</organism>
<dbReference type="EMBL" id="QXFV01001839">
    <property type="protein sequence ID" value="KAE8997381.1"/>
    <property type="molecule type" value="Genomic_DNA"/>
</dbReference>